<accession>A0A8J7Z092</accession>
<dbReference type="RefSeq" id="WP_162423278.1">
    <property type="nucleotide sequence ID" value="NZ_WVIE01000010.1"/>
</dbReference>
<evidence type="ECO:0000256" key="3">
    <source>
        <dbReference type="ARBA" id="ARBA00022989"/>
    </source>
</evidence>
<evidence type="ECO:0000256" key="1">
    <source>
        <dbReference type="ARBA" id="ARBA00004141"/>
    </source>
</evidence>
<keyword evidence="4 5" id="KW-0472">Membrane</keyword>
<proteinExistence type="predicted"/>
<evidence type="ECO:0000259" key="6">
    <source>
        <dbReference type="Pfam" id="PF04932"/>
    </source>
</evidence>
<evidence type="ECO:0000256" key="4">
    <source>
        <dbReference type="ARBA" id="ARBA00023136"/>
    </source>
</evidence>
<dbReference type="InterPro" id="IPR006007">
    <property type="entry name" value="Inorganic_carbon_transpt"/>
</dbReference>
<comment type="subcellular location">
    <subcellularLocation>
        <location evidence="1">Membrane</location>
        <topology evidence="1">Multi-pass membrane protein</topology>
    </subcellularLocation>
</comment>
<dbReference type="GO" id="GO:0016020">
    <property type="term" value="C:membrane"/>
    <property type="evidence" value="ECO:0007669"/>
    <property type="project" value="UniProtKB-SubCell"/>
</dbReference>
<reference evidence="7" key="1">
    <citation type="submission" date="2019-12" db="EMBL/GenBank/DDBJ databases">
        <title>High-Quality draft genome sequences of three cyanobacteria isolated from the limestone walls of the Old Cathedral of Coimbra.</title>
        <authorList>
            <person name="Tiago I."/>
            <person name="Soares F."/>
            <person name="Portugal A."/>
        </authorList>
    </citation>
    <scope>NUCLEOTIDE SEQUENCE</scope>
    <source>
        <strain evidence="7">A</strain>
    </source>
</reference>
<organism evidence="7 8">
    <name type="scientific">Myxacorys almedinensis A</name>
    <dbReference type="NCBI Taxonomy" id="2690445"/>
    <lineage>
        <taxon>Bacteria</taxon>
        <taxon>Bacillati</taxon>
        <taxon>Cyanobacteriota</taxon>
        <taxon>Cyanophyceae</taxon>
        <taxon>Leptolyngbyales</taxon>
        <taxon>Leptolyngbyaceae</taxon>
        <taxon>Myxacorys</taxon>
        <taxon>Myxacorys almedinensis</taxon>
    </lineage>
</organism>
<protein>
    <submittedName>
        <fullName evidence="7">Putative bicarbonate transporter, IctB family</fullName>
    </submittedName>
</protein>
<feature type="transmembrane region" description="Helical" evidence="5">
    <location>
        <begin position="66"/>
        <end position="84"/>
    </location>
</feature>
<evidence type="ECO:0000313" key="7">
    <source>
        <dbReference type="EMBL" id="NDJ17767.1"/>
    </source>
</evidence>
<evidence type="ECO:0000313" key="8">
    <source>
        <dbReference type="Proteomes" id="UP000646053"/>
    </source>
</evidence>
<dbReference type="InterPro" id="IPR007016">
    <property type="entry name" value="O-antigen_ligase-rel_domated"/>
</dbReference>
<comment type="caution">
    <text evidence="7">The sequence shown here is derived from an EMBL/GenBank/DDBJ whole genome shotgun (WGS) entry which is preliminary data.</text>
</comment>
<sequence>MNSVWQQITLASLPLYQWRGTSYLHRIAGFLRSWRKQSFLMQWADPIGAAILCVLFGVAPFVSTDLIGWLLAACAAYWVLLTLTDDPAEGHPRLGLTPIHLPIALFLGVAAVSAAVAQGRALKLTAFVGVAKLSLYLLLFALMARILRSPKLRSWVIGVYLHVALIVSGYGLRQWFFGADALATWVDPASPLANSTRVYSFLGNPNLLAGYLIPAIAFSVVAIFAWRGWLPKTLAVVMTVTNTACLILTQSRGGWIGLALMVVALFVMLHYWWSPYLPKFWRYSALPILFLGLAGMLVLGVVFVPTFRYRITSIFAGSGDSSNAFRLNVWAAVLQMIQDYPVLGIGPGDQVFKKVYPLYQRPRFTALSAYSIVLEITVEMGFIGLFAFLWLLLVTFNQGGVQLRRLRELSHNSEPNGANRDGFWLIGAVTLLVGMLGHGLVDTVWYRPSINILWWLGVAIVASFYTYQQKLSPQENAEHLAKNT</sequence>
<feature type="transmembrane region" description="Helical" evidence="5">
    <location>
        <begin position="285"/>
        <end position="304"/>
    </location>
</feature>
<feature type="transmembrane region" description="Helical" evidence="5">
    <location>
        <begin position="96"/>
        <end position="118"/>
    </location>
</feature>
<feature type="domain" description="O-antigen ligase-related" evidence="6">
    <location>
        <begin position="239"/>
        <end position="389"/>
    </location>
</feature>
<evidence type="ECO:0000256" key="5">
    <source>
        <dbReference type="SAM" id="Phobius"/>
    </source>
</evidence>
<feature type="transmembrane region" description="Helical" evidence="5">
    <location>
        <begin position="155"/>
        <end position="172"/>
    </location>
</feature>
<keyword evidence="2 5" id="KW-0812">Transmembrane</keyword>
<dbReference type="EMBL" id="WVIE01000010">
    <property type="protein sequence ID" value="NDJ17767.1"/>
    <property type="molecule type" value="Genomic_DNA"/>
</dbReference>
<gene>
    <name evidence="7" type="primary">ictB</name>
    <name evidence="7" type="ORF">GS601_10765</name>
</gene>
<dbReference type="AlphaFoldDB" id="A0A8J7Z092"/>
<dbReference type="NCBIfam" id="TIGR00947">
    <property type="entry name" value="2A73"/>
    <property type="match status" value="1"/>
</dbReference>
<feature type="transmembrane region" description="Helical" evidence="5">
    <location>
        <begin position="255"/>
        <end position="273"/>
    </location>
</feature>
<dbReference type="Proteomes" id="UP000646053">
    <property type="component" value="Unassembled WGS sequence"/>
</dbReference>
<keyword evidence="8" id="KW-1185">Reference proteome</keyword>
<feature type="transmembrane region" description="Helical" evidence="5">
    <location>
        <begin position="380"/>
        <end position="401"/>
    </location>
</feature>
<dbReference type="PANTHER" id="PTHR37422:SF22">
    <property type="entry name" value="SLR1515 PROTEIN"/>
    <property type="match status" value="1"/>
</dbReference>
<evidence type="ECO:0000256" key="2">
    <source>
        <dbReference type="ARBA" id="ARBA00022692"/>
    </source>
</evidence>
<feature type="transmembrane region" description="Helical" evidence="5">
    <location>
        <begin position="422"/>
        <end position="440"/>
    </location>
</feature>
<dbReference type="Pfam" id="PF04932">
    <property type="entry name" value="Wzy_C"/>
    <property type="match status" value="1"/>
</dbReference>
<feature type="transmembrane region" description="Helical" evidence="5">
    <location>
        <begin position="452"/>
        <end position="467"/>
    </location>
</feature>
<feature type="transmembrane region" description="Helical" evidence="5">
    <location>
        <begin position="208"/>
        <end position="226"/>
    </location>
</feature>
<name>A0A8J7Z092_9CYAN</name>
<dbReference type="InterPro" id="IPR051533">
    <property type="entry name" value="WaaL-like"/>
</dbReference>
<dbReference type="PANTHER" id="PTHR37422">
    <property type="entry name" value="TEICHURONIC ACID BIOSYNTHESIS PROTEIN TUAE"/>
    <property type="match status" value="1"/>
</dbReference>
<keyword evidence="3 5" id="KW-1133">Transmembrane helix</keyword>
<feature type="transmembrane region" description="Helical" evidence="5">
    <location>
        <begin position="124"/>
        <end position="143"/>
    </location>
</feature>